<keyword evidence="1" id="KW-0949">S-adenosyl-L-methionine</keyword>
<evidence type="ECO:0000256" key="3">
    <source>
        <dbReference type="ARBA" id="ARBA00023004"/>
    </source>
</evidence>
<dbReference type="Gene3D" id="3.20.20.70">
    <property type="entry name" value="Aldolase class I"/>
    <property type="match status" value="1"/>
</dbReference>
<dbReference type="EMBL" id="BARU01001811">
    <property type="protein sequence ID" value="GAH20987.1"/>
    <property type="molecule type" value="Genomic_DNA"/>
</dbReference>
<sequence length="410" mass="46840">QYAGGEPTLRNDLHDITRKAKELGFIEVMVSTNGVRMSKSVEYCRELMESGIDAIYLQFDATNAPEVWKKMRGVNLWPIKQRVIKNCRAIGFKGIMLVPTIAKGVNDNQIENILEFAKQNNDVVAGVVFQPVSLCGRINYEELMELRYTSSDLKIAINKITNNAIEKFYPIASSAKFTRLLAWFDNVPSFSMTTHPDCGFATIVIIDDNDEWKALENYFNAKGLVTWANQVWDMVRNREIPKPTSFLKDINLENYGGVASRIGEFIDDMTNLGYRQIMKSYFFAGALKYIKNPSQILTSKLFQSFTRLILSPNFNSAKSFLLSKNLLISCMHFQDAYNFDLDRVSNCIVHYGVIDPDDPSMVLQIPFCTMNTLHREKLEARHKIANQSTLKPEIIQSKIKTYIKSIEKEI</sequence>
<dbReference type="PANTHER" id="PTHR43306:SF1">
    <property type="entry name" value="7,8-DIHYDRO-6-HYDROXYMETHYLPTERIN DIMETHYLTRANSFERASE"/>
    <property type="match status" value="1"/>
</dbReference>
<dbReference type="AlphaFoldDB" id="X1DLD1"/>
<dbReference type="InterPro" id="IPR013785">
    <property type="entry name" value="Aldolase_TIM"/>
</dbReference>
<proteinExistence type="predicted"/>
<keyword evidence="3" id="KW-0408">Iron</keyword>
<reference evidence="6" key="1">
    <citation type="journal article" date="2014" name="Front. Microbiol.">
        <title>High frequency of phylogenetically diverse reductive dehalogenase-homologous genes in deep subseafloor sedimentary metagenomes.</title>
        <authorList>
            <person name="Kawai M."/>
            <person name="Futagami T."/>
            <person name="Toyoda A."/>
            <person name="Takaki Y."/>
            <person name="Nishi S."/>
            <person name="Hori S."/>
            <person name="Arai W."/>
            <person name="Tsubouchi T."/>
            <person name="Morono Y."/>
            <person name="Uchiyama I."/>
            <person name="Ito T."/>
            <person name="Fujiyama A."/>
            <person name="Inagaki F."/>
            <person name="Takami H."/>
        </authorList>
    </citation>
    <scope>NUCLEOTIDE SEQUENCE</scope>
    <source>
        <strain evidence="6">Expedition CK06-06</strain>
    </source>
</reference>
<protein>
    <recommendedName>
        <fullName evidence="5">Radical SAM core domain-containing protein</fullName>
    </recommendedName>
</protein>
<evidence type="ECO:0000259" key="5">
    <source>
        <dbReference type="Pfam" id="PF04055"/>
    </source>
</evidence>
<feature type="domain" description="Radical SAM core" evidence="5">
    <location>
        <begin position="3"/>
        <end position="117"/>
    </location>
</feature>
<evidence type="ECO:0000256" key="2">
    <source>
        <dbReference type="ARBA" id="ARBA00022723"/>
    </source>
</evidence>
<dbReference type="InterPro" id="IPR058240">
    <property type="entry name" value="rSAM_sf"/>
</dbReference>
<organism evidence="6">
    <name type="scientific">marine sediment metagenome</name>
    <dbReference type="NCBI Taxonomy" id="412755"/>
    <lineage>
        <taxon>unclassified sequences</taxon>
        <taxon>metagenomes</taxon>
        <taxon>ecological metagenomes</taxon>
    </lineage>
</organism>
<dbReference type="GO" id="GO:0003824">
    <property type="term" value="F:catalytic activity"/>
    <property type="evidence" value="ECO:0007669"/>
    <property type="project" value="InterPro"/>
</dbReference>
<comment type="caution">
    <text evidence="6">The sequence shown here is derived from an EMBL/GenBank/DDBJ whole genome shotgun (WGS) entry which is preliminary data.</text>
</comment>
<dbReference type="Pfam" id="PF04055">
    <property type="entry name" value="Radical_SAM"/>
    <property type="match status" value="1"/>
</dbReference>
<dbReference type="InterPro" id="IPR007197">
    <property type="entry name" value="rSAM"/>
</dbReference>
<dbReference type="GO" id="GO:0046872">
    <property type="term" value="F:metal ion binding"/>
    <property type="evidence" value="ECO:0007669"/>
    <property type="project" value="UniProtKB-KW"/>
</dbReference>
<keyword evidence="4" id="KW-0411">Iron-sulfur</keyword>
<dbReference type="SUPFAM" id="SSF102114">
    <property type="entry name" value="Radical SAM enzymes"/>
    <property type="match status" value="1"/>
</dbReference>
<accession>X1DLD1</accession>
<dbReference type="InterPro" id="IPR034474">
    <property type="entry name" value="Methyltransferase_Class_D"/>
</dbReference>
<keyword evidence="2" id="KW-0479">Metal-binding</keyword>
<dbReference type="GO" id="GO:0051536">
    <property type="term" value="F:iron-sulfur cluster binding"/>
    <property type="evidence" value="ECO:0007669"/>
    <property type="project" value="UniProtKB-KW"/>
</dbReference>
<evidence type="ECO:0000256" key="4">
    <source>
        <dbReference type="ARBA" id="ARBA00023014"/>
    </source>
</evidence>
<name>X1DLD1_9ZZZZ</name>
<evidence type="ECO:0000313" key="6">
    <source>
        <dbReference type="EMBL" id="GAH20987.1"/>
    </source>
</evidence>
<gene>
    <name evidence="6" type="ORF">S03H2_04538</name>
</gene>
<dbReference type="PANTHER" id="PTHR43306">
    <property type="entry name" value="7,8-DIHYDRO-6-HYDROXYMETHYLPTERIN DIMETHYLTRANSFERASE"/>
    <property type="match status" value="1"/>
</dbReference>
<evidence type="ECO:0000256" key="1">
    <source>
        <dbReference type="ARBA" id="ARBA00022691"/>
    </source>
</evidence>
<feature type="non-terminal residue" evidence="6">
    <location>
        <position position="1"/>
    </location>
</feature>